<dbReference type="AlphaFoldDB" id="A0A1B1S516"/>
<evidence type="ECO:0000313" key="2">
    <source>
        <dbReference type="Proteomes" id="UP000053354"/>
    </source>
</evidence>
<gene>
    <name evidence="1" type="ORF">I858_015000</name>
</gene>
<dbReference type="Proteomes" id="UP000053354">
    <property type="component" value="Chromosome"/>
</dbReference>
<sequence>MFVVDDYIASVASNLVEKDDLLLAYFRKVRELESSLDARNLLFTLYIEPSRFELTFVLFAYDNHANEVMGLLEGENFVSNVSSQEIPYFSLSNSEFEKYEKFYEEHEWEIDTKQQEVFFSWFLSNWKVGRRAQHPMPIYLQIHDEERTLDLNQEKWISSEEIWKG</sequence>
<dbReference type="EMBL" id="CP016540">
    <property type="protein sequence ID" value="ANU28297.1"/>
    <property type="molecule type" value="Genomic_DNA"/>
</dbReference>
<dbReference type="OrthoDB" id="2900654at2"/>
<name>A0A1B1S516_9BACL</name>
<dbReference type="KEGG" id="pll:I858_015000"/>
<evidence type="ECO:0000313" key="1">
    <source>
        <dbReference type="EMBL" id="ANU28297.1"/>
    </source>
</evidence>
<organism evidence="1 2">
    <name type="scientific">Planococcus versutus</name>
    <dbReference type="NCBI Taxonomy" id="1302659"/>
    <lineage>
        <taxon>Bacteria</taxon>
        <taxon>Bacillati</taxon>
        <taxon>Bacillota</taxon>
        <taxon>Bacilli</taxon>
        <taxon>Bacillales</taxon>
        <taxon>Caryophanaceae</taxon>
        <taxon>Planococcus</taxon>
    </lineage>
</organism>
<keyword evidence="2" id="KW-1185">Reference proteome</keyword>
<proteinExistence type="predicted"/>
<reference evidence="1" key="1">
    <citation type="submission" date="2016-10" db="EMBL/GenBank/DDBJ databases">
        <authorList>
            <person name="See-Too W.S."/>
        </authorList>
    </citation>
    <scope>NUCLEOTIDE SEQUENCE</scope>
    <source>
        <strain evidence="1">L10.15</strain>
    </source>
</reference>
<accession>A0A1B1S516</accession>
<protein>
    <submittedName>
        <fullName evidence="1">Uncharacterized protein</fullName>
    </submittedName>
</protein>